<dbReference type="EMBL" id="CADCVM010000528">
    <property type="protein sequence ID" value="CAA9536814.1"/>
    <property type="molecule type" value="Genomic_DNA"/>
</dbReference>
<dbReference type="AlphaFoldDB" id="A0A6J4U195"/>
<accession>A0A6J4U195</accession>
<gene>
    <name evidence="1" type="ORF">AVDCRST_MAG05-4961</name>
</gene>
<proteinExistence type="predicted"/>
<sequence length="48" mass="4761">MARASVVSASKRQAVWRCDNRAAGADGGETFCAAAHGAIASAAVPTEA</sequence>
<protein>
    <submittedName>
        <fullName evidence="1">Uncharacterized protein</fullName>
    </submittedName>
</protein>
<name>A0A6J4U195_9ACTN</name>
<organism evidence="1">
    <name type="scientific">uncultured Rubrobacteraceae bacterium</name>
    <dbReference type="NCBI Taxonomy" id="349277"/>
    <lineage>
        <taxon>Bacteria</taxon>
        <taxon>Bacillati</taxon>
        <taxon>Actinomycetota</taxon>
        <taxon>Rubrobacteria</taxon>
        <taxon>Rubrobacterales</taxon>
        <taxon>Rubrobacteraceae</taxon>
        <taxon>environmental samples</taxon>
    </lineage>
</organism>
<evidence type="ECO:0000313" key="1">
    <source>
        <dbReference type="EMBL" id="CAA9536814.1"/>
    </source>
</evidence>
<reference evidence="1" key="1">
    <citation type="submission" date="2020-02" db="EMBL/GenBank/DDBJ databases">
        <authorList>
            <person name="Meier V. D."/>
        </authorList>
    </citation>
    <scope>NUCLEOTIDE SEQUENCE</scope>
    <source>
        <strain evidence="1">AVDCRST_MAG05</strain>
    </source>
</reference>